<keyword evidence="3" id="KW-1185">Reference proteome</keyword>
<feature type="transmembrane region" description="Helical" evidence="1">
    <location>
        <begin position="121"/>
        <end position="142"/>
    </location>
</feature>
<dbReference type="OrthoDB" id="3829361at2"/>
<dbReference type="Proteomes" id="UP000292027">
    <property type="component" value="Unassembled WGS sequence"/>
</dbReference>
<keyword evidence="1" id="KW-0472">Membrane</keyword>
<dbReference type="EMBL" id="SHKR01000014">
    <property type="protein sequence ID" value="RZU12644.1"/>
    <property type="molecule type" value="Genomic_DNA"/>
</dbReference>
<evidence type="ECO:0000313" key="2">
    <source>
        <dbReference type="EMBL" id="RZU12644.1"/>
    </source>
</evidence>
<evidence type="ECO:0008006" key="4">
    <source>
        <dbReference type="Google" id="ProtNLM"/>
    </source>
</evidence>
<reference evidence="2 3" key="1">
    <citation type="journal article" date="2015" name="Stand. Genomic Sci.">
        <title>Genomic Encyclopedia of Bacterial and Archaeal Type Strains, Phase III: the genomes of soil and plant-associated and newly described type strains.</title>
        <authorList>
            <person name="Whitman W.B."/>
            <person name="Woyke T."/>
            <person name="Klenk H.P."/>
            <person name="Zhou Y."/>
            <person name="Lilburn T.G."/>
            <person name="Beck B.J."/>
            <person name="De Vos P."/>
            <person name="Vandamme P."/>
            <person name="Eisen J.A."/>
            <person name="Garrity G."/>
            <person name="Hugenholtz P."/>
            <person name="Kyrpides N.C."/>
        </authorList>
    </citation>
    <scope>NUCLEOTIDE SEQUENCE [LARGE SCALE GENOMIC DNA]</scope>
    <source>
        <strain evidence="2 3">VKM Ac-2540</strain>
    </source>
</reference>
<evidence type="ECO:0000313" key="3">
    <source>
        <dbReference type="Proteomes" id="UP000292027"/>
    </source>
</evidence>
<dbReference type="RefSeq" id="WP_130447217.1">
    <property type="nucleotide sequence ID" value="NZ_SHKR01000014.1"/>
</dbReference>
<gene>
    <name evidence="2" type="ORF">EV645_5917</name>
</gene>
<keyword evidence="1" id="KW-0812">Transmembrane</keyword>
<name>A0A4Q7WQV5_9ACTN</name>
<feature type="transmembrane region" description="Helical" evidence="1">
    <location>
        <begin position="58"/>
        <end position="81"/>
    </location>
</feature>
<protein>
    <recommendedName>
        <fullName evidence="4">DUF1453 domain-containing protein</fullName>
    </recommendedName>
</protein>
<feature type="transmembrane region" description="Helical" evidence="1">
    <location>
        <begin position="6"/>
        <end position="24"/>
    </location>
</feature>
<comment type="caution">
    <text evidence="2">The sequence shown here is derived from an EMBL/GenBank/DDBJ whole genome shotgun (WGS) entry which is preliminary data.</text>
</comment>
<evidence type="ECO:0000256" key="1">
    <source>
        <dbReference type="SAM" id="Phobius"/>
    </source>
</evidence>
<organism evidence="2 3">
    <name type="scientific">Kribbella rubisoli</name>
    <dbReference type="NCBI Taxonomy" id="3075929"/>
    <lineage>
        <taxon>Bacteria</taxon>
        <taxon>Bacillati</taxon>
        <taxon>Actinomycetota</taxon>
        <taxon>Actinomycetes</taxon>
        <taxon>Propionibacteriales</taxon>
        <taxon>Kribbellaceae</taxon>
        <taxon>Kribbella</taxon>
    </lineage>
</organism>
<sequence length="161" mass="17025">MSFGTLPNALVVVAVVVLVLARRMSWSELENSDTDVWRGPLVLMGVGVYQLYDRHTGLGFIDVVLLVIGAAVALIAGTASGRVAQVERRAGKVFFRLGMPGLGIMVAYLVVRLGLAGVGHLLGASMSGGPALMVSMGANLLTQSVVIQNKARRDAEEYSTR</sequence>
<feature type="transmembrane region" description="Helical" evidence="1">
    <location>
        <begin position="93"/>
        <end position="115"/>
    </location>
</feature>
<keyword evidence="1" id="KW-1133">Transmembrane helix</keyword>
<accession>A0A4Q7WQV5</accession>
<dbReference type="AlphaFoldDB" id="A0A4Q7WQV5"/>
<proteinExistence type="predicted"/>